<dbReference type="PANTHER" id="PTHR47074">
    <property type="entry name" value="BNAC02G40300D PROTEIN"/>
    <property type="match status" value="1"/>
</dbReference>
<feature type="domain" description="Reverse transcriptase zinc-binding" evidence="2">
    <location>
        <begin position="36"/>
        <end position="122"/>
    </location>
</feature>
<evidence type="ECO:0000259" key="1">
    <source>
        <dbReference type="Pfam" id="PF13456"/>
    </source>
</evidence>
<evidence type="ECO:0000259" key="2">
    <source>
        <dbReference type="Pfam" id="PF13966"/>
    </source>
</evidence>
<protein>
    <recommendedName>
        <fullName evidence="5">Reverse transcriptase zinc-binding domain-containing protein</fullName>
    </recommendedName>
</protein>
<dbReference type="Pfam" id="PF13456">
    <property type="entry name" value="RVT_3"/>
    <property type="match status" value="1"/>
</dbReference>
<dbReference type="InterPro" id="IPR026960">
    <property type="entry name" value="RVT-Znf"/>
</dbReference>
<proteinExistence type="predicted"/>
<reference evidence="3 4" key="1">
    <citation type="journal article" date="2019" name="Genome Biol. Evol.">
        <title>Insights into the evolution of the New World diploid cottons (Gossypium, subgenus Houzingenia) based on genome sequencing.</title>
        <authorList>
            <person name="Grover C.E."/>
            <person name="Arick M.A. 2nd"/>
            <person name="Thrash A."/>
            <person name="Conover J.L."/>
            <person name="Sanders W.S."/>
            <person name="Peterson D.G."/>
            <person name="Frelichowski J.E."/>
            <person name="Scheffler J.A."/>
            <person name="Scheffler B.E."/>
            <person name="Wendel J.F."/>
        </authorList>
    </citation>
    <scope>NUCLEOTIDE SEQUENCE [LARGE SCALE GENOMIC DNA]</scope>
    <source>
        <strain evidence="3">4</strain>
        <tissue evidence="3">Leaf</tissue>
    </source>
</reference>
<dbReference type="GO" id="GO:0004523">
    <property type="term" value="F:RNA-DNA hybrid ribonuclease activity"/>
    <property type="evidence" value="ECO:0007669"/>
    <property type="project" value="InterPro"/>
</dbReference>
<name>A0A7J9AH29_9ROSI</name>
<dbReference type="AlphaFoldDB" id="A0A7J9AH29"/>
<dbReference type="Proteomes" id="UP000593574">
    <property type="component" value="Unassembled WGS sequence"/>
</dbReference>
<dbReference type="EMBL" id="JABEZV010000010">
    <property type="protein sequence ID" value="MBA0723315.1"/>
    <property type="molecule type" value="Genomic_DNA"/>
</dbReference>
<sequence length="317" mass="36992">MEIYGDYMGDQICKIPILHNGPDDHRIWFHNPLGYYSTKSAYSWMTLKHVGFGPYRFFWRLIWKLHILPKIKIFCWRIGHDILPTYENISTIRREFNCMCPRCGSEEETLIHALKDCARAKAVLIHGGFDNTLVKGRFGRCMDWIKEVARSLDKKALSDFVTVLWNIWNSRNNKVLRDTEEDAKVFWDRAAMLNRDFRIFNLMEKSMIPKPVEERWWQKPGTGVVVKINFDAAINGRMMSFGLVAKDHDGFVIGGRAGVLEINAGAEWAEMQALTESMELAREKRWLKLEFESDCANLVNRLKRAHVDFSTLGFHIR</sequence>
<gene>
    <name evidence="3" type="ORF">Golax_003900</name>
</gene>
<accession>A0A7J9AH29</accession>
<dbReference type="CDD" id="cd06222">
    <property type="entry name" value="RNase_H_like"/>
    <property type="match status" value="1"/>
</dbReference>
<dbReference type="Gene3D" id="3.30.420.10">
    <property type="entry name" value="Ribonuclease H-like superfamily/Ribonuclease H"/>
    <property type="match status" value="1"/>
</dbReference>
<dbReference type="PANTHER" id="PTHR47074:SF48">
    <property type="entry name" value="POLYNUCLEOTIDYL TRANSFERASE, RIBONUCLEASE H-LIKE SUPERFAMILY PROTEIN"/>
    <property type="match status" value="1"/>
</dbReference>
<feature type="domain" description="RNase H type-1" evidence="1">
    <location>
        <begin position="240"/>
        <end position="305"/>
    </location>
</feature>
<keyword evidence="4" id="KW-1185">Reference proteome</keyword>
<dbReference type="InterPro" id="IPR044730">
    <property type="entry name" value="RNase_H-like_dom_plant"/>
</dbReference>
<organism evidence="3 4">
    <name type="scientific">Gossypium laxum</name>
    <dbReference type="NCBI Taxonomy" id="34288"/>
    <lineage>
        <taxon>Eukaryota</taxon>
        <taxon>Viridiplantae</taxon>
        <taxon>Streptophyta</taxon>
        <taxon>Embryophyta</taxon>
        <taxon>Tracheophyta</taxon>
        <taxon>Spermatophyta</taxon>
        <taxon>Magnoliopsida</taxon>
        <taxon>eudicotyledons</taxon>
        <taxon>Gunneridae</taxon>
        <taxon>Pentapetalae</taxon>
        <taxon>rosids</taxon>
        <taxon>malvids</taxon>
        <taxon>Malvales</taxon>
        <taxon>Malvaceae</taxon>
        <taxon>Malvoideae</taxon>
        <taxon>Gossypium</taxon>
    </lineage>
</organism>
<evidence type="ECO:0008006" key="5">
    <source>
        <dbReference type="Google" id="ProtNLM"/>
    </source>
</evidence>
<evidence type="ECO:0000313" key="3">
    <source>
        <dbReference type="EMBL" id="MBA0723315.1"/>
    </source>
</evidence>
<dbReference type="Pfam" id="PF13966">
    <property type="entry name" value="zf-RVT"/>
    <property type="match status" value="1"/>
</dbReference>
<dbReference type="InterPro" id="IPR002156">
    <property type="entry name" value="RNaseH_domain"/>
</dbReference>
<dbReference type="InterPro" id="IPR052929">
    <property type="entry name" value="RNase_H-like_EbsB-rel"/>
</dbReference>
<dbReference type="GO" id="GO:0003676">
    <property type="term" value="F:nucleic acid binding"/>
    <property type="evidence" value="ECO:0007669"/>
    <property type="project" value="InterPro"/>
</dbReference>
<evidence type="ECO:0000313" key="4">
    <source>
        <dbReference type="Proteomes" id="UP000593574"/>
    </source>
</evidence>
<dbReference type="InterPro" id="IPR036397">
    <property type="entry name" value="RNaseH_sf"/>
</dbReference>
<comment type="caution">
    <text evidence="3">The sequence shown here is derived from an EMBL/GenBank/DDBJ whole genome shotgun (WGS) entry which is preliminary data.</text>
</comment>